<evidence type="ECO:0000256" key="1">
    <source>
        <dbReference type="SAM" id="MobiDB-lite"/>
    </source>
</evidence>
<feature type="region of interest" description="Disordered" evidence="1">
    <location>
        <begin position="29"/>
        <end position="48"/>
    </location>
</feature>
<reference evidence="3 5" key="2">
    <citation type="journal article" date="2017" name="Nat. Microbiol.">
        <title>Natural product diversity associated with the nematode symbionts Photorhabdus and Xenorhabdus.</title>
        <authorList>
            <person name="Tobias N.J."/>
            <person name="Wolff H."/>
            <person name="Djahanschiri B."/>
            <person name="Grundmann F."/>
            <person name="Kronenwerth M."/>
            <person name="Shi Y.M."/>
            <person name="Simonyi S."/>
            <person name="Grun P."/>
            <person name="Shapiro-Ilan D."/>
            <person name="Pidot S.J."/>
            <person name="Stinear T.P."/>
            <person name="Ebersberger I."/>
            <person name="Bode H.B."/>
        </authorList>
    </citation>
    <scope>NUCLEOTIDE SEQUENCE [LARGE SCALE GENOMIC DNA]</scope>
    <source>
        <strain evidence="3 5">DSM 17903</strain>
    </source>
</reference>
<dbReference type="EMBL" id="CP016176">
    <property type="protein sequence ID" value="AOM40586.1"/>
    <property type="molecule type" value="Genomic_DNA"/>
</dbReference>
<evidence type="ECO:0000313" key="2">
    <source>
        <dbReference type="EMBL" id="AOM40586.1"/>
    </source>
</evidence>
<dbReference type="OrthoDB" id="6443341at2"/>
<dbReference type="Proteomes" id="UP000094600">
    <property type="component" value="Chromosome"/>
</dbReference>
<dbReference type="AlphaFoldDB" id="A0A2G0QB66"/>
<proteinExistence type="predicted"/>
<dbReference type="InterPro" id="IPR024422">
    <property type="entry name" value="Protein_unknown_function_OB"/>
</dbReference>
<dbReference type="KEGG" id="xho:A9255_08290"/>
<evidence type="ECO:0008006" key="6">
    <source>
        <dbReference type="Google" id="ProtNLM"/>
    </source>
</evidence>
<evidence type="ECO:0000313" key="5">
    <source>
        <dbReference type="Proteomes" id="UP000225433"/>
    </source>
</evidence>
<sequence length="277" mass="30235">MKKVLKWVGIVLVVIFGIGILVGKDESKPVEDTSVSSAPSSSSNSNSKKTISLTAKEAEFINFVIEDDADVAFSGGDALIKPDVIFVTAKELQKNYAANEARGDKTYKDKDMVITGVVSSIDSSIGDIPVVTLKTNDMFNTVHVRFKKQYRDIAIDLDKNKKITFFCKGDGVIIGSPTVSSCMPVDVAKKDFTNKQKQYVNNSLEGDKSIPDEIKGIILLTKIVGEETNDFAKCEKFGKKCLESTVQKMKASGKDPKSYLESSPAAQELKEVLGEKK</sequence>
<evidence type="ECO:0000313" key="3">
    <source>
        <dbReference type="EMBL" id="PHM56463.1"/>
    </source>
</evidence>
<evidence type="ECO:0000313" key="4">
    <source>
        <dbReference type="Proteomes" id="UP000094600"/>
    </source>
</evidence>
<protein>
    <recommendedName>
        <fullName evidence="6">tRNA_anti-like</fullName>
    </recommendedName>
</protein>
<dbReference type="RefSeq" id="WP_069316298.1">
    <property type="nucleotide sequence ID" value="NZ_CAWNQJ010000046.1"/>
</dbReference>
<organism evidence="3 5">
    <name type="scientific">Xenorhabdus hominickii</name>
    <dbReference type="NCBI Taxonomy" id="351679"/>
    <lineage>
        <taxon>Bacteria</taxon>
        <taxon>Pseudomonadati</taxon>
        <taxon>Pseudomonadota</taxon>
        <taxon>Gammaproteobacteria</taxon>
        <taxon>Enterobacterales</taxon>
        <taxon>Morganellaceae</taxon>
        <taxon>Xenorhabdus</taxon>
    </lineage>
</organism>
<feature type="compositionally biased region" description="Low complexity" evidence="1">
    <location>
        <begin position="34"/>
        <end position="47"/>
    </location>
</feature>
<name>A0A2G0QB66_XENHO</name>
<accession>A0A2G0QB66</accession>
<dbReference type="Pfam" id="PF12869">
    <property type="entry name" value="tRNA_anti-like"/>
    <property type="match status" value="1"/>
</dbReference>
<dbReference type="EMBL" id="NJAI01000002">
    <property type="protein sequence ID" value="PHM56463.1"/>
    <property type="molecule type" value="Genomic_DNA"/>
</dbReference>
<gene>
    <name evidence="2" type="ORF">A9255_08290</name>
    <name evidence="3" type="ORF">Xhom_01955</name>
</gene>
<keyword evidence="4" id="KW-1185">Reference proteome</keyword>
<dbReference type="Proteomes" id="UP000225433">
    <property type="component" value="Unassembled WGS sequence"/>
</dbReference>
<reference evidence="2 4" key="1">
    <citation type="submission" date="2016-06" db="EMBL/GenBank/DDBJ databases">
        <title>Bacterial characters and pathogenicity of Xenorhabdus hominickii from an entomopathogenic nematode, Steinernema monticolum.</title>
        <authorList>
            <person name="Park Y."/>
            <person name="Kim Y."/>
        </authorList>
    </citation>
    <scope>NUCLEOTIDE SEQUENCE [LARGE SCALE GENOMIC DNA]</scope>
    <source>
        <strain evidence="2 4">ANU1</strain>
    </source>
</reference>